<evidence type="ECO:0000313" key="2">
    <source>
        <dbReference type="EMBL" id="MBG6064584.1"/>
    </source>
</evidence>
<dbReference type="AlphaFoldDB" id="A0A3N9XQS2"/>
<reference evidence="2 5" key="2">
    <citation type="submission" date="2020-11" db="EMBL/GenBank/DDBJ databases">
        <title>Sequencing the genomes of 1000 actinobacteria strains.</title>
        <authorList>
            <person name="Klenk H.-P."/>
        </authorList>
    </citation>
    <scope>NUCLEOTIDE SEQUENCE [LARGE SCALE GENOMIC DNA]</scope>
    <source>
        <strain evidence="2 5">DSM 101692</strain>
    </source>
</reference>
<reference evidence="3 4" key="1">
    <citation type="submission" date="2018-04" db="EMBL/GenBank/DDBJ databases">
        <title>Micromonosporas from Atacama Desert.</title>
        <authorList>
            <person name="Carro L."/>
            <person name="Klenk H.-P."/>
            <person name="Goodfellow M."/>
        </authorList>
    </citation>
    <scope>NUCLEOTIDE SEQUENCE [LARGE SCALE GENOMIC DNA]</scope>
    <source>
        <strain evidence="3 4">LB19</strain>
    </source>
</reference>
<sequence length="186" mass="19395">MRTAFTRAARLTAAAVTATAVALTVAVGPAQADLWTHTDGFEGNPAAVWEFHRSGAGSGAYELGTGTARSGWNNAILTTSTGGWSGVGKLLTVGPRTAGHSTTCGGGFFVRAVSGPAVLNVEVIDPASWTYLALRTVRITDTVWRRHDVASYANGPSQVFVRVSLLGGSGAVRVDDMAFQCSFYRA</sequence>
<organism evidence="3 4">
    <name type="scientific">Micromonospora ureilytica</name>
    <dbReference type="NCBI Taxonomy" id="709868"/>
    <lineage>
        <taxon>Bacteria</taxon>
        <taxon>Bacillati</taxon>
        <taxon>Actinomycetota</taxon>
        <taxon>Actinomycetes</taxon>
        <taxon>Micromonosporales</taxon>
        <taxon>Micromonosporaceae</taxon>
        <taxon>Micromonospora</taxon>
    </lineage>
</organism>
<proteinExistence type="predicted"/>
<dbReference type="EMBL" id="QDGB01000280">
    <property type="protein sequence ID" value="RQX15336.1"/>
    <property type="molecule type" value="Genomic_DNA"/>
</dbReference>
<evidence type="ECO:0000313" key="5">
    <source>
        <dbReference type="Proteomes" id="UP000614915"/>
    </source>
</evidence>
<keyword evidence="5" id="KW-1185">Reference proteome</keyword>
<accession>A0A3N9XQS2</accession>
<protein>
    <submittedName>
        <fullName evidence="3">Uncharacterized protein</fullName>
    </submittedName>
</protein>
<dbReference type="EMBL" id="JADOTX010000001">
    <property type="protein sequence ID" value="MBG6064584.1"/>
    <property type="molecule type" value="Genomic_DNA"/>
</dbReference>
<name>A0A3N9XQS2_9ACTN</name>
<comment type="caution">
    <text evidence="3">The sequence shown here is derived from an EMBL/GenBank/DDBJ whole genome shotgun (WGS) entry which is preliminary data.</text>
</comment>
<dbReference type="OrthoDB" id="3535675at2"/>
<dbReference type="Proteomes" id="UP000278981">
    <property type="component" value="Unassembled WGS sequence"/>
</dbReference>
<dbReference type="Proteomes" id="UP000614915">
    <property type="component" value="Unassembled WGS sequence"/>
</dbReference>
<evidence type="ECO:0000313" key="4">
    <source>
        <dbReference type="Proteomes" id="UP000278981"/>
    </source>
</evidence>
<evidence type="ECO:0000256" key="1">
    <source>
        <dbReference type="SAM" id="SignalP"/>
    </source>
</evidence>
<keyword evidence="1" id="KW-0732">Signal</keyword>
<dbReference type="RefSeq" id="WP_124820787.1">
    <property type="nucleotide sequence ID" value="NZ_CP109156.1"/>
</dbReference>
<feature type="chain" id="PRO_5018147866" evidence="1">
    <location>
        <begin position="33"/>
        <end position="186"/>
    </location>
</feature>
<feature type="signal peptide" evidence="1">
    <location>
        <begin position="1"/>
        <end position="32"/>
    </location>
</feature>
<evidence type="ECO:0000313" key="3">
    <source>
        <dbReference type="EMBL" id="RQX15336.1"/>
    </source>
</evidence>
<gene>
    <name evidence="3" type="ORF">DDE19_19640</name>
    <name evidence="2" type="ORF">IW248_000871</name>
</gene>